<dbReference type="RefSeq" id="WP_111241500.1">
    <property type="nucleotide sequence ID" value="NZ_AP023358.1"/>
</dbReference>
<dbReference type="Gene3D" id="3.40.50.12780">
    <property type="entry name" value="N-terminal domain of ligase-like"/>
    <property type="match status" value="1"/>
</dbReference>
<dbReference type="PANTHER" id="PTHR43767">
    <property type="entry name" value="LONG-CHAIN-FATTY-ACID--COA LIGASE"/>
    <property type="match status" value="1"/>
</dbReference>
<dbReference type="Proteomes" id="UP000248627">
    <property type="component" value="Unassembled WGS sequence"/>
</dbReference>
<dbReference type="SUPFAM" id="SSF56801">
    <property type="entry name" value="Acetyl-CoA synthetase-like"/>
    <property type="match status" value="1"/>
</dbReference>
<comment type="caution">
    <text evidence="1">The sequence shown here is derived from an EMBL/GenBank/DDBJ whole genome shotgun (WGS) entry which is preliminary data.</text>
</comment>
<dbReference type="InterPro" id="IPR042099">
    <property type="entry name" value="ANL_N_sf"/>
</dbReference>
<dbReference type="AlphaFoldDB" id="A0A2W2CM82"/>
<dbReference type="OrthoDB" id="4495845at2"/>
<protein>
    <submittedName>
        <fullName evidence="1">Long-chain acyl-CoA synthetase</fullName>
    </submittedName>
</protein>
<gene>
    <name evidence="1" type="ORF">C1I93_02180</name>
</gene>
<evidence type="ECO:0000313" key="2">
    <source>
        <dbReference type="Proteomes" id="UP000248627"/>
    </source>
</evidence>
<dbReference type="PANTHER" id="PTHR43767:SF1">
    <property type="entry name" value="NONRIBOSOMAL PEPTIDE SYNTHASE PES1 (EUROFUNG)-RELATED"/>
    <property type="match status" value="1"/>
</dbReference>
<name>A0A2W2CM82_9ACTN</name>
<sequence length="525" mass="58134">MNGSVAFRSAQKRGLHLGMVPQFAAAVDGSTRLTLDHDLDVLPEAGRSLTVAELAHHVDDLAGRLWAAEVRPGDQVVIYKTANSDVWVLATAASRIGAVPVMLSPALDASTVAALLGRLDQPTLLTDLHKLDVLSDVAVSTLASRTVIVRGSRPAVVSLSELAGAPRVPPVCRQRDEPAMITHTSGTTGVPKLVVHTPRTMAERLVPQWRLLALMRRRETVAIHISFVHSRMFAAMALALYKRMPVLLMNDAHPDRVAEFFLKNQPGFIEAVPNSFMEWEGLADDPRRPFASVKYFSSTFDAMHPRTMSRLTNSSERRGALFFQIYGQSEVGPAVGRAYFRRSAHRANGRCVGWEMPGCARVRVVSRDGQPPSESNPGFIEVAWPGLAKTYFAEQDRYDTNRFGDWWRTGDIGYRTRLGCLHMYDREVDMIAGIRSVLEVEDTVLGKLGELSELVVVRGPKSEPVPVVCTVDDRPLDQDRWYGAVTDFPQLAAPVQIPQAELPRTATLKVQRLELARRLQEQAEH</sequence>
<reference evidence="1 2" key="1">
    <citation type="submission" date="2018-01" db="EMBL/GenBank/DDBJ databases">
        <title>Draft genome sequence of Jishengella endophytica.</title>
        <authorList>
            <person name="Sahin N."/>
            <person name="Ay H."/>
            <person name="Saygin H."/>
        </authorList>
    </citation>
    <scope>NUCLEOTIDE SEQUENCE [LARGE SCALE GENOMIC DNA]</scope>
    <source>
        <strain evidence="1 2">DSM 45430</strain>
    </source>
</reference>
<dbReference type="EMBL" id="POTX01000007">
    <property type="protein sequence ID" value="PZG00546.1"/>
    <property type="molecule type" value="Genomic_DNA"/>
</dbReference>
<dbReference type="Pfam" id="PF00501">
    <property type="entry name" value="AMP-binding"/>
    <property type="match status" value="1"/>
</dbReference>
<accession>A0A2W2CM82</accession>
<proteinExistence type="predicted"/>
<evidence type="ECO:0000313" key="1">
    <source>
        <dbReference type="EMBL" id="PZG00546.1"/>
    </source>
</evidence>
<organism evidence="1 2">
    <name type="scientific">Micromonospora endophytica</name>
    <dbReference type="NCBI Taxonomy" id="515350"/>
    <lineage>
        <taxon>Bacteria</taxon>
        <taxon>Bacillati</taxon>
        <taxon>Actinomycetota</taxon>
        <taxon>Actinomycetes</taxon>
        <taxon>Micromonosporales</taxon>
        <taxon>Micromonosporaceae</taxon>
        <taxon>Micromonospora</taxon>
    </lineage>
</organism>
<dbReference type="PROSITE" id="PS00455">
    <property type="entry name" value="AMP_BINDING"/>
    <property type="match status" value="1"/>
</dbReference>
<dbReference type="InterPro" id="IPR050237">
    <property type="entry name" value="ATP-dep_AMP-bd_enzyme"/>
</dbReference>
<keyword evidence="2" id="KW-1185">Reference proteome</keyword>
<dbReference type="InterPro" id="IPR020845">
    <property type="entry name" value="AMP-binding_CS"/>
</dbReference>
<dbReference type="InterPro" id="IPR000873">
    <property type="entry name" value="AMP-dep_synth/lig_dom"/>
</dbReference>